<reference evidence="1" key="1">
    <citation type="journal article" date="2015" name="Nature">
        <title>Complex archaea that bridge the gap between prokaryotes and eukaryotes.</title>
        <authorList>
            <person name="Spang A."/>
            <person name="Saw J.H."/>
            <person name="Jorgensen S.L."/>
            <person name="Zaremba-Niedzwiedzka K."/>
            <person name="Martijn J."/>
            <person name="Lind A.E."/>
            <person name="van Eijk R."/>
            <person name="Schleper C."/>
            <person name="Guy L."/>
            <person name="Ettema T.J."/>
        </authorList>
    </citation>
    <scope>NUCLEOTIDE SEQUENCE</scope>
</reference>
<comment type="caution">
    <text evidence="1">The sequence shown here is derived from an EMBL/GenBank/DDBJ whole genome shotgun (WGS) entry which is preliminary data.</text>
</comment>
<evidence type="ECO:0000313" key="1">
    <source>
        <dbReference type="EMBL" id="KKN34516.1"/>
    </source>
</evidence>
<sequence length="79" mass="8873">MTQSSTDLNQRRYPSLETDDSHAIYVKVRPVPLSGVARTITLSLHPLVNLDINKDGDLLGVEIIDVGPYKDERVVRSKR</sequence>
<protein>
    <recommendedName>
        <fullName evidence="2">DUF2283 domain-containing protein</fullName>
    </recommendedName>
</protein>
<dbReference type="AlphaFoldDB" id="A0A0F9SBY3"/>
<name>A0A0F9SBY3_9ZZZZ</name>
<proteinExistence type="predicted"/>
<evidence type="ECO:0008006" key="2">
    <source>
        <dbReference type="Google" id="ProtNLM"/>
    </source>
</evidence>
<accession>A0A0F9SBY3</accession>
<dbReference type="EMBL" id="LAZR01002100">
    <property type="protein sequence ID" value="KKN34516.1"/>
    <property type="molecule type" value="Genomic_DNA"/>
</dbReference>
<organism evidence="1">
    <name type="scientific">marine sediment metagenome</name>
    <dbReference type="NCBI Taxonomy" id="412755"/>
    <lineage>
        <taxon>unclassified sequences</taxon>
        <taxon>metagenomes</taxon>
        <taxon>ecological metagenomes</taxon>
    </lineage>
</organism>
<gene>
    <name evidence="1" type="ORF">LCGC14_0793110</name>
</gene>